<keyword evidence="1" id="KW-0472">Membrane</keyword>
<keyword evidence="1" id="KW-1133">Transmembrane helix</keyword>
<feature type="transmembrane region" description="Helical" evidence="1">
    <location>
        <begin position="110"/>
        <end position="128"/>
    </location>
</feature>
<accession>A0A6G4U1I3</accession>
<keyword evidence="3" id="KW-1185">Reference proteome</keyword>
<gene>
    <name evidence="2" type="ORF">G5C51_18835</name>
</gene>
<keyword evidence="1" id="KW-0812">Transmembrane</keyword>
<evidence type="ECO:0008006" key="4">
    <source>
        <dbReference type="Google" id="ProtNLM"/>
    </source>
</evidence>
<feature type="transmembrane region" description="Helical" evidence="1">
    <location>
        <begin position="86"/>
        <end position="104"/>
    </location>
</feature>
<feature type="transmembrane region" description="Helical" evidence="1">
    <location>
        <begin position="57"/>
        <end position="74"/>
    </location>
</feature>
<feature type="transmembrane region" description="Helical" evidence="1">
    <location>
        <begin position="20"/>
        <end position="37"/>
    </location>
</feature>
<reference evidence="2 3" key="1">
    <citation type="submission" date="2020-02" db="EMBL/GenBank/DDBJ databases">
        <title>Whole-genome analyses of novel actinobacteria.</title>
        <authorList>
            <person name="Sahin N."/>
        </authorList>
    </citation>
    <scope>NUCLEOTIDE SEQUENCE [LARGE SCALE GENOMIC DNA]</scope>
    <source>
        <strain evidence="2 3">A7024</strain>
    </source>
</reference>
<sequence>MNATAKHPARIGRHFLRHYAEMLVAMLAGMLVLIPLLRGLASVTGLPYEPSAHPELAVLEMAFTMSAGMVLWMRHRRHGWPATLEMTAAMFAPALALLPLLWLGAISGDALMLLEHVVMLPLMFVLMLRRRSEYGG</sequence>
<name>A0A6G4U1I3_9ACTN</name>
<organism evidence="2 3">
    <name type="scientific">Streptomyces coryli</name>
    <dbReference type="NCBI Taxonomy" id="1128680"/>
    <lineage>
        <taxon>Bacteria</taxon>
        <taxon>Bacillati</taxon>
        <taxon>Actinomycetota</taxon>
        <taxon>Actinomycetes</taxon>
        <taxon>Kitasatosporales</taxon>
        <taxon>Streptomycetaceae</taxon>
        <taxon>Streptomyces</taxon>
    </lineage>
</organism>
<proteinExistence type="predicted"/>
<comment type="caution">
    <text evidence="2">The sequence shown here is derived from an EMBL/GenBank/DDBJ whole genome shotgun (WGS) entry which is preliminary data.</text>
</comment>
<evidence type="ECO:0000313" key="2">
    <source>
        <dbReference type="EMBL" id="NGN65943.1"/>
    </source>
</evidence>
<evidence type="ECO:0000313" key="3">
    <source>
        <dbReference type="Proteomes" id="UP000481583"/>
    </source>
</evidence>
<dbReference type="EMBL" id="JAAKZV010000078">
    <property type="protein sequence ID" value="NGN65943.1"/>
    <property type="molecule type" value="Genomic_DNA"/>
</dbReference>
<dbReference type="AlphaFoldDB" id="A0A6G4U1I3"/>
<evidence type="ECO:0000256" key="1">
    <source>
        <dbReference type="SAM" id="Phobius"/>
    </source>
</evidence>
<protein>
    <recommendedName>
        <fullName evidence="4">Flagellar biosynthetic protein FliP</fullName>
    </recommendedName>
</protein>
<dbReference type="RefSeq" id="WP_165238852.1">
    <property type="nucleotide sequence ID" value="NZ_JAAKZV010000078.1"/>
</dbReference>
<dbReference type="Proteomes" id="UP000481583">
    <property type="component" value="Unassembled WGS sequence"/>
</dbReference>